<feature type="domain" description="(S)-ureidoglycine aminohydrolase cupin" evidence="1">
    <location>
        <begin position="39"/>
        <end position="111"/>
    </location>
</feature>
<dbReference type="InterPro" id="IPR014710">
    <property type="entry name" value="RmlC-like_jellyroll"/>
</dbReference>
<keyword evidence="3" id="KW-1185">Reference proteome</keyword>
<accession>A0A5C4NKY9</accession>
<evidence type="ECO:0000313" key="3">
    <source>
        <dbReference type="Proteomes" id="UP000305709"/>
    </source>
</evidence>
<dbReference type="InterPro" id="IPR011051">
    <property type="entry name" value="RmlC_Cupin_sf"/>
</dbReference>
<evidence type="ECO:0000313" key="2">
    <source>
        <dbReference type="EMBL" id="TNC73337.1"/>
    </source>
</evidence>
<sequence>MPNVTRLGEPQGEPMTEDLKGWVKLEGNPGMRTWVQHTAADGTVISGTWESTVGTWHTTYAAYEFVHLLEGRIVITEDGGEPVTLTPGDAFVVEAGFKGTWRVEEPVRKHFAIRLK</sequence>
<dbReference type="Pfam" id="PF05899">
    <property type="entry name" value="Cupin_3"/>
    <property type="match status" value="1"/>
</dbReference>
<protein>
    <submittedName>
        <fullName evidence="2">Cupin domain-containing protein</fullName>
    </submittedName>
</protein>
<name>A0A5C4NKY9_9RHOB</name>
<reference evidence="2 3" key="1">
    <citation type="submission" date="2019-06" db="EMBL/GenBank/DDBJ databases">
        <authorList>
            <person name="Jiang L."/>
        </authorList>
    </citation>
    <scope>NUCLEOTIDE SEQUENCE [LARGE SCALE GENOMIC DNA]</scope>
    <source>
        <strain evidence="2 3">YIM 48858</strain>
    </source>
</reference>
<dbReference type="Proteomes" id="UP000305709">
    <property type="component" value="Unassembled WGS sequence"/>
</dbReference>
<dbReference type="PANTHER" id="PTHR40943:SF1">
    <property type="entry name" value="CYTOPLASMIC PROTEIN"/>
    <property type="match status" value="1"/>
</dbReference>
<dbReference type="RefSeq" id="WP_139080660.1">
    <property type="nucleotide sequence ID" value="NZ_VDFV01000004.1"/>
</dbReference>
<organism evidence="2 3">
    <name type="scientific">Rubellimicrobium roseum</name>
    <dbReference type="NCBI Taxonomy" id="687525"/>
    <lineage>
        <taxon>Bacteria</taxon>
        <taxon>Pseudomonadati</taxon>
        <taxon>Pseudomonadota</taxon>
        <taxon>Alphaproteobacteria</taxon>
        <taxon>Rhodobacterales</taxon>
        <taxon>Roseobacteraceae</taxon>
        <taxon>Rubellimicrobium</taxon>
    </lineage>
</organism>
<dbReference type="PANTHER" id="PTHR40943">
    <property type="entry name" value="CYTOPLASMIC PROTEIN-RELATED"/>
    <property type="match status" value="1"/>
</dbReference>
<dbReference type="CDD" id="cd02227">
    <property type="entry name" value="cupin_TM1112-like"/>
    <property type="match status" value="1"/>
</dbReference>
<gene>
    <name evidence="2" type="ORF">FHG71_05700</name>
</gene>
<proteinExistence type="predicted"/>
<dbReference type="Gene3D" id="2.60.120.10">
    <property type="entry name" value="Jelly Rolls"/>
    <property type="match status" value="1"/>
</dbReference>
<dbReference type="OrthoDB" id="9799053at2"/>
<dbReference type="AlphaFoldDB" id="A0A5C4NKY9"/>
<evidence type="ECO:0000259" key="1">
    <source>
        <dbReference type="Pfam" id="PF05899"/>
    </source>
</evidence>
<dbReference type="EMBL" id="VDFV01000004">
    <property type="protein sequence ID" value="TNC73337.1"/>
    <property type="molecule type" value="Genomic_DNA"/>
</dbReference>
<comment type="caution">
    <text evidence="2">The sequence shown here is derived from an EMBL/GenBank/DDBJ whole genome shotgun (WGS) entry which is preliminary data.</text>
</comment>
<dbReference type="SUPFAM" id="SSF51182">
    <property type="entry name" value="RmlC-like cupins"/>
    <property type="match status" value="1"/>
</dbReference>
<dbReference type="InterPro" id="IPR008579">
    <property type="entry name" value="UGlyAH_Cupin_dom"/>
</dbReference>